<evidence type="ECO:0000313" key="2">
    <source>
        <dbReference type="EMBL" id="MBX41040.1"/>
    </source>
</evidence>
<feature type="compositionally biased region" description="Basic and acidic residues" evidence="1">
    <location>
        <begin position="1"/>
        <end position="10"/>
    </location>
</feature>
<name>A0A2P2NF59_RHIMU</name>
<feature type="region of interest" description="Disordered" evidence="1">
    <location>
        <begin position="1"/>
        <end position="26"/>
    </location>
</feature>
<dbReference type="AlphaFoldDB" id="A0A2P2NF59"/>
<dbReference type="EMBL" id="GGEC01060556">
    <property type="protein sequence ID" value="MBX41040.1"/>
    <property type="molecule type" value="Transcribed_RNA"/>
</dbReference>
<accession>A0A2P2NF59</accession>
<protein>
    <submittedName>
        <fullName evidence="2">Uncharacterized protein</fullName>
    </submittedName>
</protein>
<proteinExistence type="predicted"/>
<sequence length="41" mass="4422">MAVKRPDTRAIRKGYSGSRVPGPAGRKFGVPGRNWVLQVVG</sequence>
<organism evidence="2">
    <name type="scientific">Rhizophora mucronata</name>
    <name type="common">Asiatic mangrove</name>
    <dbReference type="NCBI Taxonomy" id="61149"/>
    <lineage>
        <taxon>Eukaryota</taxon>
        <taxon>Viridiplantae</taxon>
        <taxon>Streptophyta</taxon>
        <taxon>Embryophyta</taxon>
        <taxon>Tracheophyta</taxon>
        <taxon>Spermatophyta</taxon>
        <taxon>Magnoliopsida</taxon>
        <taxon>eudicotyledons</taxon>
        <taxon>Gunneridae</taxon>
        <taxon>Pentapetalae</taxon>
        <taxon>rosids</taxon>
        <taxon>fabids</taxon>
        <taxon>Malpighiales</taxon>
        <taxon>Rhizophoraceae</taxon>
        <taxon>Rhizophora</taxon>
    </lineage>
</organism>
<evidence type="ECO:0000256" key="1">
    <source>
        <dbReference type="SAM" id="MobiDB-lite"/>
    </source>
</evidence>
<reference evidence="2" key="1">
    <citation type="submission" date="2018-02" db="EMBL/GenBank/DDBJ databases">
        <title>Rhizophora mucronata_Transcriptome.</title>
        <authorList>
            <person name="Meera S.P."/>
            <person name="Sreeshan A."/>
            <person name="Augustine A."/>
        </authorList>
    </citation>
    <scope>NUCLEOTIDE SEQUENCE</scope>
    <source>
        <tissue evidence="2">Leaf</tissue>
    </source>
</reference>